<accession>A0A6P8XBI8</accession>
<reference evidence="3" key="1">
    <citation type="submission" date="2025-08" db="UniProtKB">
        <authorList>
            <consortium name="RefSeq"/>
        </authorList>
    </citation>
    <scope>IDENTIFICATION</scope>
    <source>
        <strain evidence="3">15112-1751.03</strain>
        <tissue evidence="3">Whole Adult</tissue>
    </source>
</reference>
<feature type="region of interest" description="Disordered" evidence="1">
    <location>
        <begin position="71"/>
        <end position="106"/>
    </location>
</feature>
<dbReference type="AlphaFoldDB" id="A0A6P8XBI8"/>
<feature type="region of interest" description="Disordered" evidence="1">
    <location>
        <begin position="1"/>
        <end position="26"/>
    </location>
</feature>
<name>A0A6P8XBI8_DROAB</name>
<dbReference type="OrthoDB" id="7873013at2759"/>
<dbReference type="RefSeq" id="XP_034108740.1">
    <property type="nucleotide sequence ID" value="XM_034252849.2"/>
</dbReference>
<dbReference type="Proteomes" id="UP000515160">
    <property type="component" value="Chromosome X"/>
</dbReference>
<keyword evidence="2" id="KW-1185">Reference proteome</keyword>
<dbReference type="GeneID" id="117570921"/>
<gene>
    <name evidence="3" type="primary">LOC117570921</name>
</gene>
<organism evidence="2 3">
    <name type="scientific">Drosophila albomicans</name>
    <name type="common">Fruit fly</name>
    <dbReference type="NCBI Taxonomy" id="7291"/>
    <lineage>
        <taxon>Eukaryota</taxon>
        <taxon>Metazoa</taxon>
        <taxon>Ecdysozoa</taxon>
        <taxon>Arthropoda</taxon>
        <taxon>Hexapoda</taxon>
        <taxon>Insecta</taxon>
        <taxon>Pterygota</taxon>
        <taxon>Neoptera</taxon>
        <taxon>Endopterygota</taxon>
        <taxon>Diptera</taxon>
        <taxon>Brachycera</taxon>
        <taxon>Muscomorpha</taxon>
        <taxon>Ephydroidea</taxon>
        <taxon>Drosophilidae</taxon>
        <taxon>Drosophila</taxon>
    </lineage>
</organism>
<feature type="compositionally biased region" description="Basic and acidic residues" evidence="1">
    <location>
        <begin position="16"/>
        <end position="25"/>
    </location>
</feature>
<feature type="compositionally biased region" description="Polar residues" evidence="1">
    <location>
        <begin position="94"/>
        <end position="106"/>
    </location>
</feature>
<evidence type="ECO:0000313" key="3">
    <source>
        <dbReference type="RefSeq" id="XP_034108740.1"/>
    </source>
</evidence>
<sequence>MSKQCLRQPRHTASGRSDRSDRECGAVRSIDNTSIDHTSLRSATRSRPLARLDRLLRRWLPGYNYLRGPIAPIDGSSSSHSQSRPSADILGAGRSTSRLQQQQDMGNSVTVEVTASSLPMQKRKDGEVLLDAGIAKSEFCMKLEKLLRAKLIVKE</sequence>
<feature type="compositionally biased region" description="Low complexity" evidence="1">
    <location>
        <begin position="76"/>
        <end position="86"/>
    </location>
</feature>
<protein>
    <submittedName>
        <fullName evidence="3">Uncharacterized protein LOC117570921</fullName>
    </submittedName>
</protein>
<evidence type="ECO:0000256" key="1">
    <source>
        <dbReference type="SAM" id="MobiDB-lite"/>
    </source>
</evidence>
<evidence type="ECO:0000313" key="2">
    <source>
        <dbReference type="Proteomes" id="UP000515160"/>
    </source>
</evidence>
<proteinExistence type="predicted"/>